<dbReference type="Pfam" id="PF14103">
    <property type="entry name" value="DUF4276"/>
    <property type="match status" value="1"/>
</dbReference>
<protein>
    <recommendedName>
        <fullName evidence="3">DUF4276 family protein</fullName>
    </recommendedName>
</protein>
<sequence>MKLVFFLEEPSARVMLEGILPVIAAGHEWQFVEFDGKQDLEKRLARKLRGWLYTENTRFIVLRDQDSGNCGVIKDRLRQICANAGRQDALIRIACRELESFYLGDLAAVGEAFGKNLAKHQQNRKFCQPDKLNNAKQELKKLVPEYQEISGSRQIAPLLLRQNNASHSFNVLVNGIRNLISSF</sequence>
<dbReference type="Proteomes" id="UP000254293">
    <property type="component" value="Unassembled WGS sequence"/>
</dbReference>
<dbReference type="EMBL" id="UGJJ01000002">
    <property type="protein sequence ID" value="STR02453.1"/>
    <property type="molecule type" value="Genomic_DNA"/>
</dbReference>
<reference evidence="1 2" key="1">
    <citation type="submission" date="2018-06" db="EMBL/GenBank/DDBJ databases">
        <authorList>
            <consortium name="Pathogen Informatics"/>
            <person name="Doyle S."/>
        </authorList>
    </citation>
    <scope>NUCLEOTIDE SEQUENCE [LARGE SCALE GENOMIC DNA]</scope>
    <source>
        <strain evidence="1 2">NCTC13336</strain>
    </source>
</reference>
<evidence type="ECO:0000313" key="1">
    <source>
        <dbReference type="EMBL" id="STR02453.1"/>
    </source>
</evidence>
<proteinExistence type="predicted"/>
<dbReference type="OrthoDB" id="283783at2"/>
<organism evidence="1 2">
    <name type="scientific">Kingella potus</name>
    <dbReference type="NCBI Taxonomy" id="265175"/>
    <lineage>
        <taxon>Bacteria</taxon>
        <taxon>Pseudomonadati</taxon>
        <taxon>Pseudomonadota</taxon>
        <taxon>Betaproteobacteria</taxon>
        <taxon>Neisseriales</taxon>
        <taxon>Neisseriaceae</taxon>
        <taxon>Kingella</taxon>
    </lineage>
</organism>
<keyword evidence="2" id="KW-1185">Reference proteome</keyword>
<name>A0A377R2A9_9NEIS</name>
<evidence type="ECO:0008006" key="3">
    <source>
        <dbReference type="Google" id="ProtNLM"/>
    </source>
</evidence>
<dbReference type="InterPro" id="IPR025455">
    <property type="entry name" value="DUF4276"/>
</dbReference>
<evidence type="ECO:0000313" key="2">
    <source>
        <dbReference type="Proteomes" id="UP000254293"/>
    </source>
</evidence>
<accession>A0A377R2A9</accession>
<dbReference type="RefSeq" id="WP_115308378.1">
    <property type="nucleotide sequence ID" value="NZ_CP091516.1"/>
</dbReference>
<dbReference type="AlphaFoldDB" id="A0A377R2A9"/>
<gene>
    <name evidence="1" type="ORF">NCTC13336_01329</name>
</gene>